<feature type="non-terminal residue" evidence="2">
    <location>
        <position position="573"/>
    </location>
</feature>
<sequence length="573" mass="66454">MEFSLQEMDDLDLKNLLEEWNLSQHYEHFIEQKVFLNVLGILKSHHIDKLFANLPIGDQVRFEYKLELWKQNQLFSIKPHNKDSPLNSKATQSKDHNKEKSHNVQRTEETEFRTTAVIVPQLSVAPSIQLPSSTPRKSMDHNKSAASSSHSTTTKSITASPIFMSTGLAKQPAMAMMPVRYNLRTILEETSGGQMIMNYYEKHKILREEHRTALINVIARYIDANGGILSLAESNQLERQIVELFPTEKEEFYRTNRRGRIYNKVANMKRVYKKFSMAPEEIPRASIENSSTSAYSSASSPVEIIKEEDSDEYDDYTISEFRSSNHTPEEYNEFWKSTQKMRLKHIEDIESLAQILEKWPEYKQHNAVEFINVDFKAKYPDATSFAEIFHENKSKLEKLLYSKVAVCSAGYKYLQQYQKCSYESQNLIILWVMHQLFPPSQKVVVDEMGNKRKKRYSIQYSQNAFVCIRSSLDSLESALETQFSSATPPMILIVGELAGDIDQIFVYFEGVRFPMDSVIAAAQLVCELFFLFDLDYPEEAVLYYYFVQTYFLNIEPEIKNTKIYTVINEINAC</sequence>
<protein>
    <submittedName>
        <fullName evidence="2">Uncharacterized protein</fullName>
    </submittedName>
</protein>
<dbReference type="Pfam" id="PF15992">
    <property type="entry name" value="DUF4769"/>
    <property type="match status" value="1"/>
</dbReference>
<dbReference type="OMA" id="KSRTEWH"/>
<reference evidence="2 3" key="1">
    <citation type="journal article" date="2015" name="Nat. Commun.">
        <title>Lucilia cuprina genome unlocks parasitic fly biology to underpin future interventions.</title>
        <authorList>
            <person name="Anstead C.A."/>
            <person name="Korhonen P.K."/>
            <person name="Young N.D."/>
            <person name="Hall R.S."/>
            <person name="Jex A.R."/>
            <person name="Murali S.C."/>
            <person name="Hughes D.S."/>
            <person name="Lee S.F."/>
            <person name="Perry T."/>
            <person name="Stroehlein A.J."/>
            <person name="Ansell B.R."/>
            <person name="Breugelmans B."/>
            <person name="Hofmann A."/>
            <person name="Qu J."/>
            <person name="Dugan S."/>
            <person name="Lee S.L."/>
            <person name="Chao H."/>
            <person name="Dinh H."/>
            <person name="Han Y."/>
            <person name="Doddapaneni H.V."/>
            <person name="Worley K.C."/>
            <person name="Muzny D.M."/>
            <person name="Ioannidis P."/>
            <person name="Waterhouse R.M."/>
            <person name="Zdobnov E.M."/>
            <person name="James P.J."/>
            <person name="Bagnall N.H."/>
            <person name="Kotze A.C."/>
            <person name="Gibbs R.A."/>
            <person name="Richards S."/>
            <person name="Batterham P."/>
            <person name="Gasser R.B."/>
        </authorList>
    </citation>
    <scope>NUCLEOTIDE SEQUENCE [LARGE SCALE GENOMIC DNA]</scope>
    <source>
        <strain evidence="2 3">LS</strain>
        <tissue evidence="2">Full body</tissue>
    </source>
</reference>
<feature type="region of interest" description="Disordered" evidence="1">
    <location>
        <begin position="79"/>
        <end position="110"/>
    </location>
</feature>
<keyword evidence="3" id="KW-1185">Reference proteome</keyword>
<dbReference type="AlphaFoldDB" id="A0A0L0C7X3"/>
<dbReference type="PANTHER" id="PTHR31025:SF9">
    <property type="entry name" value="SI:DKEY-286J15.1"/>
    <property type="match status" value="1"/>
</dbReference>
<evidence type="ECO:0000313" key="2">
    <source>
        <dbReference type="EMBL" id="KNC27504.1"/>
    </source>
</evidence>
<evidence type="ECO:0000256" key="1">
    <source>
        <dbReference type="SAM" id="MobiDB-lite"/>
    </source>
</evidence>
<organism evidence="2 3">
    <name type="scientific">Lucilia cuprina</name>
    <name type="common">Green bottle fly</name>
    <name type="synonym">Australian sheep blowfly</name>
    <dbReference type="NCBI Taxonomy" id="7375"/>
    <lineage>
        <taxon>Eukaryota</taxon>
        <taxon>Metazoa</taxon>
        <taxon>Ecdysozoa</taxon>
        <taxon>Arthropoda</taxon>
        <taxon>Hexapoda</taxon>
        <taxon>Insecta</taxon>
        <taxon>Pterygota</taxon>
        <taxon>Neoptera</taxon>
        <taxon>Endopterygota</taxon>
        <taxon>Diptera</taxon>
        <taxon>Brachycera</taxon>
        <taxon>Muscomorpha</taxon>
        <taxon>Oestroidea</taxon>
        <taxon>Calliphoridae</taxon>
        <taxon>Luciliinae</taxon>
        <taxon>Lucilia</taxon>
    </lineage>
</organism>
<gene>
    <name evidence="2" type="ORF">FF38_12338</name>
</gene>
<dbReference type="PANTHER" id="PTHR31025">
    <property type="entry name" value="SI:CH211-196P9.1-RELATED"/>
    <property type="match status" value="1"/>
</dbReference>
<accession>A0A0L0C7X3</accession>
<feature type="compositionally biased region" description="Basic and acidic residues" evidence="1">
    <location>
        <begin position="92"/>
        <end position="110"/>
    </location>
</feature>
<dbReference type="Proteomes" id="UP000037069">
    <property type="component" value="Unassembled WGS sequence"/>
</dbReference>
<name>A0A0L0C7X3_LUCCU</name>
<dbReference type="EMBL" id="JRES01000890">
    <property type="protein sequence ID" value="KNC27504.1"/>
    <property type="molecule type" value="Genomic_DNA"/>
</dbReference>
<comment type="caution">
    <text evidence="2">The sequence shown here is derived from an EMBL/GenBank/DDBJ whole genome shotgun (WGS) entry which is preliminary data.</text>
</comment>
<evidence type="ECO:0000313" key="3">
    <source>
        <dbReference type="Proteomes" id="UP000037069"/>
    </source>
</evidence>
<feature type="region of interest" description="Disordered" evidence="1">
    <location>
        <begin position="128"/>
        <end position="155"/>
    </location>
</feature>
<dbReference type="OrthoDB" id="3598281at2759"/>
<feature type="compositionally biased region" description="Low complexity" evidence="1">
    <location>
        <begin position="144"/>
        <end position="155"/>
    </location>
</feature>
<proteinExistence type="predicted"/>
<dbReference type="InterPro" id="IPR031934">
    <property type="entry name" value="DUF4769"/>
</dbReference>